<dbReference type="AlphaFoldDB" id="A0A9Q1JP92"/>
<evidence type="ECO:0008006" key="4">
    <source>
        <dbReference type="Google" id="ProtNLM"/>
    </source>
</evidence>
<name>A0A9Q1JP92_9CARY</name>
<evidence type="ECO:0000256" key="1">
    <source>
        <dbReference type="SAM" id="MobiDB-lite"/>
    </source>
</evidence>
<accession>A0A9Q1JP92</accession>
<feature type="region of interest" description="Disordered" evidence="1">
    <location>
        <begin position="178"/>
        <end position="198"/>
    </location>
</feature>
<proteinExistence type="predicted"/>
<dbReference type="OrthoDB" id="1931581at2759"/>
<sequence length="198" mass="20842">MGKNSKSNTITPLMCPHCAGPLSKEMIGSAVGGTTSAFYGFNYVMPTVRKWVKGPMWLHFLIGVSPLIFPPLSLCGKNAVVNSGVIEFSINIMDGITKWNSSINSQVNGAEEPRIYEVMIVSKPVASLDVVSRGYELAASVAPPVIVFSSACAGLAGGAVPALAQLASSSYHAARLSSTISHSSQEDKPHQSRTSSTL</sequence>
<organism evidence="2 3">
    <name type="scientific">Carnegiea gigantea</name>
    <dbReference type="NCBI Taxonomy" id="171969"/>
    <lineage>
        <taxon>Eukaryota</taxon>
        <taxon>Viridiplantae</taxon>
        <taxon>Streptophyta</taxon>
        <taxon>Embryophyta</taxon>
        <taxon>Tracheophyta</taxon>
        <taxon>Spermatophyta</taxon>
        <taxon>Magnoliopsida</taxon>
        <taxon>eudicotyledons</taxon>
        <taxon>Gunneridae</taxon>
        <taxon>Pentapetalae</taxon>
        <taxon>Caryophyllales</taxon>
        <taxon>Cactineae</taxon>
        <taxon>Cactaceae</taxon>
        <taxon>Cactoideae</taxon>
        <taxon>Echinocereeae</taxon>
        <taxon>Carnegiea</taxon>
    </lineage>
</organism>
<reference evidence="2" key="1">
    <citation type="submission" date="2022-04" db="EMBL/GenBank/DDBJ databases">
        <title>Carnegiea gigantea Genome sequencing and assembly v2.</title>
        <authorList>
            <person name="Copetti D."/>
            <person name="Sanderson M.J."/>
            <person name="Burquez A."/>
            <person name="Wojciechowski M.F."/>
        </authorList>
    </citation>
    <scope>NUCLEOTIDE SEQUENCE</scope>
    <source>
        <strain evidence="2">SGP5-SGP5p</strain>
        <tissue evidence="2">Aerial part</tissue>
    </source>
</reference>
<gene>
    <name evidence="2" type="ORF">Cgig2_027776</name>
</gene>
<dbReference type="PANTHER" id="PTHR34459">
    <property type="entry name" value="OS01G0264500 PROTEIN"/>
    <property type="match status" value="1"/>
</dbReference>
<evidence type="ECO:0000313" key="3">
    <source>
        <dbReference type="Proteomes" id="UP001153076"/>
    </source>
</evidence>
<dbReference type="Proteomes" id="UP001153076">
    <property type="component" value="Unassembled WGS sequence"/>
</dbReference>
<evidence type="ECO:0000313" key="2">
    <source>
        <dbReference type="EMBL" id="KAJ8428360.1"/>
    </source>
</evidence>
<comment type="caution">
    <text evidence="2">The sequence shown here is derived from an EMBL/GenBank/DDBJ whole genome shotgun (WGS) entry which is preliminary data.</text>
</comment>
<protein>
    <recommendedName>
        <fullName evidence="4">Transmembrane protein</fullName>
    </recommendedName>
</protein>
<dbReference type="EMBL" id="JAKOGI010001018">
    <property type="protein sequence ID" value="KAJ8428360.1"/>
    <property type="molecule type" value="Genomic_DNA"/>
</dbReference>
<dbReference type="PANTHER" id="PTHR34459:SF3">
    <property type="entry name" value="OS01G0264500 PROTEIN"/>
    <property type="match status" value="1"/>
</dbReference>
<keyword evidence="3" id="KW-1185">Reference proteome</keyword>